<gene>
    <name evidence="2" type="primary">mnmD</name>
    <name evidence="2" type="ORF">FJM51_16720</name>
</gene>
<comment type="caution">
    <text evidence="2">The sequence shown here is derived from an EMBL/GenBank/DDBJ whole genome shotgun (WGS) entry which is preliminary data.</text>
</comment>
<dbReference type="InterPro" id="IPR029063">
    <property type="entry name" value="SAM-dependent_MTases_sf"/>
</dbReference>
<reference evidence="2 3" key="1">
    <citation type="submission" date="2019-06" db="EMBL/GenBank/DDBJ databases">
        <title>A novel bacterium of genus Amaricoccus, isolated from marine sediment.</title>
        <authorList>
            <person name="Huang H."/>
            <person name="Mo K."/>
            <person name="Hu Y."/>
        </authorList>
    </citation>
    <scope>NUCLEOTIDE SEQUENCE [LARGE SCALE GENOMIC DNA]</scope>
    <source>
        <strain evidence="2 3">HB172011</strain>
    </source>
</reference>
<dbReference type="PANTHER" id="PTHR39963:SF1">
    <property type="entry name" value="MNMC-LIKE METHYLTRANSFERASE DOMAIN-CONTAINING PROTEIN"/>
    <property type="match status" value="1"/>
</dbReference>
<sequence>MERPPPREAEVMWRDGDVPVSTRHGEAYFGDADALAEARHVFIAGNDLPARFRERREAFPDPRRRRPFQIAELGFGTGLNALAATLAWRAAGSGDTLRLTSFEAHPLPAEDMARALRPWPELAPLARELVAAWGAGERAFRLGEPGSGAVEVEVIIGDARETLPLWPGRADAWFLDGFSPARNPELWEPALLAEVAEKSAGAATLATYSAAGSVRAALEAAGFAVERVAGFGRKKHMTRAILGPRAPRRVICPPRPLE</sequence>
<dbReference type="Pfam" id="PF05430">
    <property type="entry name" value="Methyltransf_30"/>
    <property type="match status" value="1"/>
</dbReference>
<dbReference type="NCBIfam" id="NF033855">
    <property type="entry name" value="tRNA_MNMC2"/>
    <property type="match status" value="1"/>
</dbReference>
<evidence type="ECO:0000313" key="3">
    <source>
        <dbReference type="Proteomes" id="UP000319255"/>
    </source>
</evidence>
<protein>
    <submittedName>
        <fullName evidence="2">tRNA (5-methylaminomethyl-2-thiouridine)(34)-methyltransferase MnmD</fullName>
    </submittedName>
</protein>
<dbReference type="InterPro" id="IPR047785">
    <property type="entry name" value="tRNA_MNMC2"/>
</dbReference>
<accession>A0A501WP96</accession>
<dbReference type="RefSeq" id="WP_140455281.1">
    <property type="nucleotide sequence ID" value="NZ_VFRP01000019.1"/>
</dbReference>
<evidence type="ECO:0000259" key="1">
    <source>
        <dbReference type="Pfam" id="PF05430"/>
    </source>
</evidence>
<dbReference type="Proteomes" id="UP000319255">
    <property type="component" value="Unassembled WGS sequence"/>
</dbReference>
<dbReference type="InterPro" id="IPR008471">
    <property type="entry name" value="MnmC-like_methylTransf"/>
</dbReference>
<organism evidence="2 3">
    <name type="scientific">Amaricoccus solimangrovi</name>
    <dbReference type="NCBI Taxonomy" id="2589815"/>
    <lineage>
        <taxon>Bacteria</taxon>
        <taxon>Pseudomonadati</taxon>
        <taxon>Pseudomonadota</taxon>
        <taxon>Alphaproteobacteria</taxon>
        <taxon>Rhodobacterales</taxon>
        <taxon>Paracoccaceae</taxon>
        <taxon>Amaricoccus</taxon>
    </lineage>
</organism>
<feature type="domain" description="MnmC-like methyltransferase" evidence="1">
    <location>
        <begin position="121"/>
        <end position="241"/>
    </location>
</feature>
<dbReference type="GO" id="GO:0004808">
    <property type="term" value="F:tRNA (5-methylaminomethyl-2-thiouridylate)(34)-methyltransferase activity"/>
    <property type="evidence" value="ECO:0007669"/>
    <property type="project" value="InterPro"/>
</dbReference>
<dbReference type="GO" id="GO:0032259">
    <property type="term" value="P:methylation"/>
    <property type="evidence" value="ECO:0007669"/>
    <property type="project" value="UniProtKB-KW"/>
</dbReference>
<dbReference type="OrthoDB" id="9786494at2"/>
<dbReference type="AlphaFoldDB" id="A0A501WP96"/>
<keyword evidence="2" id="KW-0808">Transferase</keyword>
<keyword evidence="3" id="KW-1185">Reference proteome</keyword>
<dbReference type="SUPFAM" id="SSF53335">
    <property type="entry name" value="S-adenosyl-L-methionine-dependent methyltransferases"/>
    <property type="match status" value="1"/>
</dbReference>
<name>A0A501WP96_9RHOB</name>
<evidence type="ECO:0000313" key="2">
    <source>
        <dbReference type="EMBL" id="TPE48851.1"/>
    </source>
</evidence>
<dbReference type="Gene3D" id="3.40.50.150">
    <property type="entry name" value="Vaccinia Virus protein VP39"/>
    <property type="match status" value="1"/>
</dbReference>
<proteinExistence type="predicted"/>
<dbReference type="GO" id="GO:0016645">
    <property type="term" value="F:oxidoreductase activity, acting on the CH-NH group of donors"/>
    <property type="evidence" value="ECO:0007669"/>
    <property type="project" value="InterPro"/>
</dbReference>
<dbReference type="PANTHER" id="PTHR39963">
    <property type="entry name" value="SLL0983 PROTEIN"/>
    <property type="match status" value="1"/>
</dbReference>
<keyword evidence="2" id="KW-0489">Methyltransferase</keyword>
<dbReference type="EMBL" id="VFRP01000019">
    <property type="protein sequence ID" value="TPE48851.1"/>
    <property type="molecule type" value="Genomic_DNA"/>
</dbReference>